<evidence type="ECO:0000313" key="16">
    <source>
        <dbReference type="EMBL" id="KAL0486496.1"/>
    </source>
</evidence>
<evidence type="ECO:0000256" key="6">
    <source>
        <dbReference type="ARBA" id="ARBA00023015"/>
    </source>
</evidence>
<keyword evidence="9" id="KW-0804">Transcription</keyword>
<keyword evidence="6" id="KW-0805">Transcription regulation</keyword>
<keyword evidence="17" id="KW-1185">Reference proteome</keyword>
<dbReference type="PRINTS" id="PR00503">
    <property type="entry name" value="BROMODOMAIN"/>
</dbReference>
<dbReference type="PROSITE" id="PS51186">
    <property type="entry name" value="GNAT"/>
    <property type="match status" value="1"/>
</dbReference>
<evidence type="ECO:0000256" key="9">
    <source>
        <dbReference type="ARBA" id="ARBA00023163"/>
    </source>
</evidence>
<evidence type="ECO:0000259" key="14">
    <source>
        <dbReference type="PROSITE" id="PS50014"/>
    </source>
</evidence>
<dbReference type="GO" id="GO:0010484">
    <property type="term" value="F:histone H3 acetyltransferase activity"/>
    <property type="evidence" value="ECO:0007669"/>
    <property type="project" value="TreeGrafter"/>
</dbReference>
<evidence type="ECO:0000256" key="7">
    <source>
        <dbReference type="ARBA" id="ARBA00023117"/>
    </source>
</evidence>
<dbReference type="GO" id="GO:0005634">
    <property type="term" value="C:nucleus"/>
    <property type="evidence" value="ECO:0007669"/>
    <property type="project" value="UniProtKB-SubCell"/>
</dbReference>
<dbReference type="Proteomes" id="UP001431209">
    <property type="component" value="Unassembled WGS sequence"/>
</dbReference>
<evidence type="ECO:0000259" key="15">
    <source>
        <dbReference type="PROSITE" id="PS51186"/>
    </source>
</evidence>
<keyword evidence="11" id="KW-0012">Acyltransferase</keyword>
<keyword evidence="7 12" id="KW-0103">Bromodomain</keyword>
<sequence length="415" mass="48119">MNQDNEDNGFARRKRAATTDLRVSSKRIKIESDVAVDPIEEELEDVTDESEGEEEDEDDEGDDIDDHLTPSTSIYDTVPSNVSSNAPLLSFVCINNDGQIDNLKLLLQLKTIFTRQLPNMPKPYTTRLVFDRQHCSMVGLKGGLPMGGITFRPFLPQGFIEIVFCAVTGDEQVRGYGSMLMNHLKKFCQERMRVFRFLTCADNGAVGYFRKQGFNDEIDKKDRAMYQLYIKDYNETTLMECVIRPDIDYLAVRKMIRIQRSAIIEKLKDLESRRPIHPGLEPDPKRNIMDIPGLAESGYKPQDPPHVKRAQLKHHLNTVFQNIEKFQHAWPFKEKVDPTLVHDYYDVIKEPMDLSTMAEKLKNNLYDSKEAFIHDMMLIIDNCRTYNNDDTPYYECATKVERYLEAQLRKLRRVL</sequence>
<dbReference type="InterPro" id="IPR036427">
    <property type="entry name" value="Bromodomain-like_sf"/>
</dbReference>
<organism evidence="16 17">
    <name type="scientific">Acrasis kona</name>
    <dbReference type="NCBI Taxonomy" id="1008807"/>
    <lineage>
        <taxon>Eukaryota</taxon>
        <taxon>Discoba</taxon>
        <taxon>Heterolobosea</taxon>
        <taxon>Tetramitia</taxon>
        <taxon>Eutetramitia</taxon>
        <taxon>Acrasidae</taxon>
        <taxon>Acrasis</taxon>
    </lineage>
</organism>
<dbReference type="PROSITE" id="PS00633">
    <property type="entry name" value="BROMODOMAIN_1"/>
    <property type="match status" value="1"/>
</dbReference>
<evidence type="ECO:0000256" key="3">
    <source>
        <dbReference type="ARBA" id="ARBA00013184"/>
    </source>
</evidence>
<protein>
    <recommendedName>
        <fullName evidence="3">histone acetyltransferase</fullName>
        <ecNumber evidence="3">2.3.1.48</ecNumber>
    </recommendedName>
</protein>
<evidence type="ECO:0000256" key="8">
    <source>
        <dbReference type="ARBA" id="ARBA00023159"/>
    </source>
</evidence>
<dbReference type="PROSITE" id="PS50014">
    <property type="entry name" value="BROMODOMAIN_2"/>
    <property type="match status" value="1"/>
</dbReference>
<dbReference type="InterPro" id="IPR037800">
    <property type="entry name" value="GCN5"/>
</dbReference>
<keyword evidence="10" id="KW-0539">Nucleus</keyword>
<feature type="compositionally biased region" description="Acidic residues" evidence="13">
    <location>
        <begin position="38"/>
        <end position="65"/>
    </location>
</feature>
<proteinExistence type="inferred from homology"/>
<evidence type="ECO:0000256" key="5">
    <source>
        <dbReference type="ARBA" id="ARBA00022853"/>
    </source>
</evidence>
<feature type="domain" description="N-acetyltransferase" evidence="15">
    <location>
        <begin position="96"/>
        <end position="244"/>
    </location>
</feature>
<dbReference type="Pfam" id="PF00439">
    <property type="entry name" value="Bromodomain"/>
    <property type="match status" value="1"/>
</dbReference>
<comment type="similarity">
    <text evidence="2">Belongs to the acetyltransferase family. GCN5 subfamily.</text>
</comment>
<feature type="compositionally biased region" description="Polar residues" evidence="13">
    <location>
        <begin position="69"/>
        <end position="79"/>
    </location>
</feature>
<evidence type="ECO:0000256" key="10">
    <source>
        <dbReference type="ARBA" id="ARBA00023242"/>
    </source>
</evidence>
<dbReference type="SUPFAM" id="SSF47370">
    <property type="entry name" value="Bromodomain"/>
    <property type="match status" value="1"/>
</dbReference>
<dbReference type="GO" id="GO:0045944">
    <property type="term" value="P:positive regulation of transcription by RNA polymerase II"/>
    <property type="evidence" value="ECO:0007669"/>
    <property type="project" value="TreeGrafter"/>
</dbReference>
<dbReference type="CDD" id="cd05509">
    <property type="entry name" value="Bromo_gcn5_like"/>
    <property type="match status" value="1"/>
</dbReference>
<evidence type="ECO:0000256" key="1">
    <source>
        <dbReference type="ARBA" id="ARBA00004123"/>
    </source>
</evidence>
<dbReference type="SUPFAM" id="SSF55729">
    <property type="entry name" value="Acyl-CoA N-acyltransferases (Nat)"/>
    <property type="match status" value="1"/>
</dbReference>
<evidence type="ECO:0000256" key="2">
    <source>
        <dbReference type="ARBA" id="ARBA00008607"/>
    </source>
</evidence>
<dbReference type="Gene3D" id="3.40.630.30">
    <property type="match status" value="1"/>
</dbReference>
<dbReference type="EMBL" id="JAOPGA020001235">
    <property type="protein sequence ID" value="KAL0486496.1"/>
    <property type="molecule type" value="Genomic_DNA"/>
</dbReference>
<dbReference type="InterPro" id="IPR000182">
    <property type="entry name" value="GNAT_dom"/>
</dbReference>
<keyword evidence="5" id="KW-0156">Chromatin regulator</keyword>
<dbReference type="PANTHER" id="PTHR45750:SF3">
    <property type="entry name" value="HISTONE ACETYLTRANSFERASE"/>
    <property type="match status" value="1"/>
</dbReference>
<accession>A0AAW2ZBE4</accession>
<comment type="caution">
    <text evidence="16">The sequence shown here is derived from an EMBL/GenBank/DDBJ whole genome shotgun (WGS) entry which is preliminary data.</text>
</comment>
<keyword evidence="4" id="KW-0808">Transferase</keyword>
<dbReference type="InterPro" id="IPR018359">
    <property type="entry name" value="Bromodomain_CS"/>
</dbReference>
<feature type="region of interest" description="Disordered" evidence="13">
    <location>
        <begin position="1"/>
        <end position="79"/>
    </location>
</feature>
<dbReference type="PANTHER" id="PTHR45750">
    <property type="entry name" value="GH11602P"/>
    <property type="match status" value="1"/>
</dbReference>
<feature type="domain" description="Bromo" evidence="14">
    <location>
        <begin position="324"/>
        <end position="394"/>
    </location>
</feature>
<gene>
    <name evidence="16" type="ORF">AKO1_012036</name>
</gene>
<dbReference type="InterPro" id="IPR001487">
    <property type="entry name" value="Bromodomain"/>
</dbReference>
<dbReference type="Pfam" id="PF00583">
    <property type="entry name" value="Acetyltransf_1"/>
    <property type="match status" value="1"/>
</dbReference>
<dbReference type="SMART" id="SM00297">
    <property type="entry name" value="BROMO"/>
    <property type="match status" value="1"/>
</dbReference>
<dbReference type="CDD" id="cd04301">
    <property type="entry name" value="NAT_SF"/>
    <property type="match status" value="1"/>
</dbReference>
<dbReference type="InterPro" id="IPR016181">
    <property type="entry name" value="Acyl_CoA_acyltransferase"/>
</dbReference>
<evidence type="ECO:0000256" key="11">
    <source>
        <dbReference type="ARBA" id="ARBA00023315"/>
    </source>
</evidence>
<keyword evidence="8" id="KW-0010">Activator</keyword>
<evidence type="ECO:0000313" key="17">
    <source>
        <dbReference type="Proteomes" id="UP001431209"/>
    </source>
</evidence>
<evidence type="ECO:0000256" key="4">
    <source>
        <dbReference type="ARBA" id="ARBA00022679"/>
    </source>
</evidence>
<comment type="subcellular location">
    <subcellularLocation>
        <location evidence="1">Nucleus</location>
    </subcellularLocation>
</comment>
<name>A0AAW2ZBE4_9EUKA</name>
<dbReference type="Gene3D" id="1.20.920.10">
    <property type="entry name" value="Bromodomain-like"/>
    <property type="match status" value="1"/>
</dbReference>
<evidence type="ECO:0000256" key="13">
    <source>
        <dbReference type="SAM" id="MobiDB-lite"/>
    </source>
</evidence>
<dbReference type="AlphaFoldDB" id="A0AAW2ZBE4"/>
<dbReference type="GO" id="GO:0000123">
    <property type="term" value="C:histone acetyltransferase complex"/>
    <property type="evidence" value="ECO:0007669"/>
    <property type="project" value="TreeGrafter"/>
</dbReference>
<evidence type="ECO:0000256" key="12">
    <source>
        <dbReference type="PROSITE-ProRule" id="PRU00035"/>
    </source>
</evidence>
<dbReference type="EC" id="2.3.1.48" evidence="3"/>
<reference evidence="16 17" key="1">
    <citation type="submission" date="2024-03" db="EMBL/GenBank/DDBJ databases">
        <title>The Acrasis kona genome and developmental transcriptomes reveal deep origins of eukaryotic multicellular pathways.</title>
        <authorList>
            <person name="Sheikh S."/>
            <person name="Fu C.-J."/>
            <person name="Brown M.W."/>
            <person name="Baldauf S.L."/>
        </authorList>
    </citation>
    <scope>NUCLEOTIDE SEQUENCE [LARGE SCALE GENOMIC DNA]</scope>
    <source>
        <strain evidence="16 17">ATCC MYA-3509</strain>
    </source>
</reference>